<protein>
    <submittedName>
        <fullName evidence="2">Uncharacterized protein</fullName>
    </submittedName>
</protein>
<proteinExistence type="predicted"/>
<dbReference type="Proteomes" id="UP000800200">
    <property type="component" value="Unassembled WGS sequence"/>
</dbReference>
<evidence type="ECO:0000313" key="2">
    <source>
        <dbReference type="EMBL" id="KAF2190343.1"/>
    </source>
</evidence>
<dbReference type="EMBL" id="ML994619">
    <property type="protein sequence ID" value="KAF2190343.1"/>
    <property type="molecule type" value="Genomic_DNA"/>
</dbReference>
<dbReference type="AlphaFoldDB" id="A0A6A6EGC1"/>
<keyword evidence="3" id="KW-1185">Reference proteome</keyword>
<sequence length="136" mass="15325">MSIQVRAKRSDARAAAGHNPTQWKRFLTLTWEETEKLYHSQPSWSSWSKVPANVQTQLLETLNESLAQEEIPKITVEVLNWRMAQAIRTAHKKTNNDDTSQSEASGATVGEANQQSGKDAASGRYDPVRDLVRDFQ</sequence>
<reference evidence="2" key="1">
    <citation type="journal article" date="2020" name="Stud. Mycol.">
        <title>101 Dothideomycetes genomes: a test case for predicting lifestyles and emergence of pathogens.</title>
        <authorList>
            <person name="Haridas S."/>
            <person name="Albert R."/>
            <person name="Binder M."/>
            <person name="Bloem J."/>
            <person name="Labutti K."/>
            <person name="Salamov A."/>
            <person name="Andreopoulos B."/>
            <person name="Baker S."/>
            <person name="Barry K."/>
            <person name="Bills G."/>
            <person name="Bluhm B."/>
            <person name="Cannon C."/>
            <person name="Castanera R."/>
            <person name="Culley D."/>
            <person name="Daum C."/>
            <person name="Ezra D."/>
            <person name="Gonzalez J."/>
            <person name="Henrissat B."/>
            <person name="Kuo A."/>
            <person name="Liang C."/>
            <person name="Lipzen A."/>
            <person name="Lutzoni F."/>
            <person name="Magnuson J."/>
            <person name="Mondo S."/>
            <person name="Nolan M."/>
            <person name="Ohm R."/>
            <person name="Pangilinan J."/>
            <person name="Park H.-J."/>
            <person name="Ramirez L."/>
            <person name="Alfaro M."/>
            <person name="Sun H."/>
            <person name="Tritt A."/>
            <person name="Yoshinaga Y."/>
            <person name="Zwiers L.-H."/>
            <person name="Turgeon B."/>
            <person name="Goodwin S."/>
            <person name="Spatafora J."/>
            <person name="Crous P."/>
            <person name="Grigoriev I."/>
        </authorList>
    </citation>
    <scope>NUCLEOTIDE SEQUENCE</scope>
    <source>
        <strain evidence="2">CBS 207.26</strain>
    </source>
</reference>
<feature type="compositionally biased region" description="Basic and acidic residues" evidence="1">
    <location>
        <begin position="126"/>
        <end position="136"/>
    </location>
</feature>
<accession>A0A6A6EGC1</accession>
<gene>
    <name evidence="2" type="ORF">K469DRAFT_658203</name>
</gene>
<organism evidence="2 3">
    <name type="scientific">Zopfia rhizophila CBS 207.26</name>
    <dbReference type="NCBI Taxonomy" id="1314779"/>
    <lineage>
        <taxon>Eukaryota</taxon>
        <taxon>Fungi</taxon>
        <taxon>Dikarya</taxon>
        <taxon>Ascomycota</taxon>
        <taxon>Pezizomycotina</taxon>
        <taxon>Dothideomycetes</taxon>
        <taxon>Dothideomycetes incertae sedis</taxon>
        <taxon>Zopfiaceae</taxon>
        <taxon>Zopfia</taxon>
    </lineage>
</organism>
<name>A0A6A6EGC1_9PEZI</name>
<dbReference type="OrthoDB" id="3937045at2759"/>
<feature type="region of interest" description="Disordered" evidence="1">
    <location>
        <begin position="90"/>
        <end position="136"/>
    </location>
</feature>
<feature type="compositionally biased region" description="Polar residues" evidence="1">
    <location>
        <begin position="97"/>
        <end position="117"/>
    </location>
</feature>
<evidence type="ECO:0000313" key="3">
    <source>
        <dbReference type="Proteomes" id="UP000800200"/>
    </source>
</evidence>
<evidence type="ECO:0000256" key="1">
    <source>
        <dbReference type="SAM" id="MobiDB-lite"/>
    </source>
</evidence>